<protein>
    <recommendedName>
        <fullName evidence="4">Transmembrane protein</fullName>
    </recommendedName>
</protein>
<gene>
    <name evidence="3" type="ORF">Cvel_24675</name>
</gene>
<evidence type="ECO:0000256" key="2">
    <source>
        <dbReference type="SAM" id="Phobius"/>
    </source>
</evidence>
<name>A0A0G4H4R6_9ALVE</name>
<dbReference type="AlphaFoldDB" id="A0A0G4H4R6"/>
<feature type="region of interest" description="Disordered" evidence="1">
    <location>
        <begin position="1"/>
        <end position="54"/>
    </location>
</feature>
<dbReference type="VEuPathDB" id="CryptoDB:Cvel_24675"/>
<reference evidence="3" key="1">
    <citation type="submission" date="2014-11" db="EMBL/GenBank/DDBJ databases">
        <authorList>
            <person name="Otto D Thomas"/>
            <person name="Naeem Raeece"/>
        </authorList>
    </citation>
    <scope>NUCLEOTIDE SEQUENCE</scope>
</reference>
<dbReference type="EMBL" id="CDMZ01001878">
    <property type="protein sequence ID" value="CEM38785.1"/>
    <property type="molecule type" value="Genomic_DNA"/>
</dbReference>
<organism evidence="3">
    <name type="scientific">Chromera velia CCMP2878</name>
    <dbReference type="NCBI Taxonomy" id="1169474"/>
    <lineage>
        <taxon>Eukaryota</taxon>
        <taxon>Sar</taxon>
        <taxon>Alveolata</taxon>
        <taxon>Colpodellida</taxon>
        <taxon>Chromeraceae</taxon>
        <taxon>Chromera</taxon>
    </lineage>
</organism>
<feature type="compositionally biased region" description="Basic and acidic residues" evidence="1">
    <location>
        <begin position="142"/>
        <end position="166"/>
    </location>
</feature>
<evidence type="ECO:0008006" key="4">
    <source>
        <dbReference type="Google" id="ProtNLM"/>
    </source>
</evidence>
<keyword evidence="2" id="KW-0472">Membrane</keyword>
<evidence type="ECO:0000256" key="1">
    <source>
        <dbReference type="SAM" id="MobiDB-lite"/>
    </source>
</evidence>
<sequence>MGRSRRRRSTESGSESDEGIVLGSGSSSSSSFSSFASESASSREPYKNVSDQRPNRRRACVWNTAPLPGCMDVVSSTMGGAPSRASRRRASLFIIFLFVVSSLPLLWTPTFTEKVMVRREWRRGEFWAGRHDTAIKPPAPARHSEKDRRSADRPSRGRGADSRSAERPCGGGKGRRRGSNDGVAGVGIPKKRIPRKAWCWATAVRASRSSFESTLPAKKPLPKLAGDSEDDSLDDFSEEGRSGSLSGSTGVSRSVYTLSAFAVVCSVLALAFGSSFLHHNLSVPKLPFSLAVVPSRVVAESVCREGDLAPVLSVNSIPRSLRKLDQRLSLKRRQREMESLWGRQKETLIQSILFLMIHKDSCMVKNLVQHRRQNGGGIMEKRGVPVKAVQELQNLGPRLLGSL</sequence>
<proteinExistence type="predicted"/>
<feature type="region of interest" description="Disordered" evidence="1">
    <location>
        <begin position="211"/>
        <end position="249"/>
    </location>
</feature>
<evidence type="ECO:0000313" key="3">
    <source>
        <dbReference type="EMBL" id="CEM38785.1"/>
    </source>
</evidence>
<feature type="compositionally biased region" description="Acidic residues" evidence="1">
    <location>
        <begin position="227"/>
        <end position="237"/>
    </location>
</feature>
<keyword evidence="2" id="KW-1133">Transmembrane helix</keyword>
<feature type="transmembrane region" description="Helical" evidence="2">
    <location>
        <begin position="90"/>
        <end position="107"/>
    </location>
</feature>
<feature type="region of interest" description="Disordered" evidence="1">
    <location>
        <begin position="132"/>
        <end position="187"/>
    </location>
</feature>
<accession>A0A0G4H4R6</accession>
<keyword evidence="2" id="KW-0812">Transmembrane</keyword>
<feature type="compositionally biased region" description="Low complexity" evidence="1">
    <location>
        <begin position="23"/>
        <end position="42"/>
    </location>
</feature>